<sequence length="425" mass="45960">MRATRALRSGTETARLQRDTQQQQESLNALRAQMRQEKERRDAAPRGGTRWGSAAVKKGALGRSYGKDVRKKLEQRTASGQGRAAASRRDGRFWDLPVQRWSVADAGDWLVSLDLAQYCETFASNEISGRELLDLGLDDLDYMGVKALAHRKRLLKGVAELCAAHRRGAVAPQDPTFGREKPPAPPSSKVHWSAVPTLREQNPDAPNPAPHAPQRLADAGGMFSFGNAEAEVLDEAAERKAFQEAVAAWRSGNAPPSPPSPVKCGGSLLDGEYDEAAEQAAFQEAVAAWRTRGAPPEPREKTSSPKKLNTVGRTANDVADELARQLDAMNAEAEASLRRRRLEAEASLAEVERLRAAASEPLVLETVDSDSDVEPAPQSCRVEHVTTALGSNGADEAAYFVESGSESNDDDAAPEYVVDEGSDTE</sequence>
<protein>
    <recommendedName>
        <fullName evidence="3">SAM domain-containing protein</fullName>
    </recommendedName>
</protein>
<feature type="coiled-coil region" evidence="1">
    <location>
        <begin position="319"/>
        <end position="354"/>
    </location>
</feature>
<name>A0A8J2SUN7_9STRA</name>
<keyword evidence="1" id="KW-0175">Coiled coil</keyword>
<feature type="compositionally biased region" description="Acidic residues" evidence="2">
    <location>
        <begin position="407"/>
        <end position="425"/>
    </location>
</feature>
<dbReference type="OrthoDB" id="445896at2759"/>
<feature type="compositionally biased region" description="Polar residues" evidence="2">
    <location>
        <begin position="10"/>
        <end position="27"/>
    </location>
</feature>
<feature type="region of interest" description="Disordered" evidence="2">
    <location>
        <begin position="172"/>
        <end position="191"/>
    </location>
</feature>
<evidence type="ECO:0000313" key="4">
    <source>
        <dbReference type="EMBL" id="CAH0373204.1"/>
    </source>
</evidence>
<gene>
    <name evidence="4" type="ORF">PECAL_4P03840</name>
</gene>
<dbReference type="SUPFAM" id="SSF47769">
    <property type="entry name" value="SAM/Pointed domain"/>
    <property type="match status" value="1"/>
</dbReference>
<dbReference type="PROSITE" id="PS50105">
    <property type="entry name" value="SAM_DOMAIN"/>
    <property type="match status" value="1"/>
</dbReference>
<feature type="region of interest" description="Disordered" evidence="2">
    <location>
        <begin position="291"/>
        <end position="310"/>
    </location>
</feature>
<feature type="region of interest" description="Disordered" evidence="2">
    <location>
        <begin position="67"/>
        <end position="86"/>
    </location>
</feature>
<organism evidence="4 5">
    <name type="scientific">Pelagomonas calceolata</name>
    <dbReference type="NCBI Taxonomy" id="35677"/>
    <lineage>
        <taxon>Eukaryota</taxon>
        <taxon>Sar</taxon>
        <taxon>Stramenopiles</taxon>
        <taxon>Ochrophyta</taxon>
        <taxon>Pelagophyceae</taxon>
        <taxon>Pelagomonadales</taxon>
        <taxon>Pelagomonadaceae</taxon>
        <taxon>Pelagomonas</taxon>
    </lineage>
</organism>
<dbReference type="Pfam" id="PF00536">
    <property type="entry name" value="SAM_1"/>
    <property type="match status" value="1"/>
</dbReference>
<dbReference type="InterPro" id="IPR001660">
    <property type="entry name" value="SAM"/>
</dbReference>
<evidence type="ECO:0000259" key="3">
    <source>
        <dbReference type="PROSITE" id="PS50105"/>
    </source>
</evidence>
<feature type="region of interest" description="Disordered" evidence="2">
    <location>
        <begin position="401"/>
        <end position="425"/>
    </location>
</feature>
<keyword evidence="5" id="KW-1185">Reference proteome</keyword>
<evidence type="ECO:0000256" key="2">
    <source>
        <dbReference type="SAM" id="MobiDB-lite"/>
    </source>
</evidence>
<feature type="region of interest" description="Disordered" evidence="2">
    <location>
        <begin position="1"/>
        <end position="59"/>
    </location>
</feature>
<evidence type="ECO:0000313" key="5">
    <source>
        <dbReference type="Proteomes" id="UP000789595"/>
    </source>
</evidence>
<dbReference type="InterPro" id="IPR013761">
    <property type="entry name" value="SAM/pointed_sf"/>
</dbReference>
<dbReference type="Gene3D" id="1.10.150.50">
    <property type="entry name" value="Transcription Factor, Ets-1"/>
    <property type="match status" value="1"/>
</dbReference>
<comment type="caution">
    <text evidence="4">The sequence shown here is derived from an EMBL/GenBank/DDBJ whole genome shotgun (WGS) entry which is preliminary data.</text>
</comment>
<feature type="compositionally biased region" description="Low complexity" evidence="2">
    <location>
        <begin position="76"/>
        <end position="85"/>
    </location>
</feature>
<dbReference type="Proteomes" id="UP000789595">
    <property type="component" value="Unassembled WGS sequence"/>
</dbReference>
<dbReference type="EMBL" id="CAKKNE010000004">
    <property type="protein sequence ID" value="CAH0373204.1"/>
    <property type="molecule type" value="Genomic_DNA"/>
</dbReference>
<dbReference type="AlphaFoldDB" id="A0A8J2SUN7"/>
<dbReference type="SMART" id="SM00454">
    <property type="entry name" value="SAM"/>
    <property type="match status" value="1"/>
</dbReference>
<feature type="compositionally biased region" description="Basic and acidic residues" evidence="2">
    <location>
        <begin position="34"/>
        <end position="44"/>
    </location>
</feature>
<evidence type="ECO:0000256" key="1">
    <source>
        <dbReference type="SAM" id="Coils"/>
    </source>
</evidence>
<proteinExistence type="predicted"/>
<feature type="domain" description="SAM" evidence="3">
    <location>
        <begin position="101"/>
        <end position="164"/>
    </location>
</feature>
<reference evidence="4" key="1">
    <citation type="submission" date="2021-11" db="EMBL/GenBank/DDBJ databases">
        <authorList>
            <consortium name="Genoscope - CEA"/>
            <person name="William W."/>
        </authorList>
    </citation>
    <scope>NUCLEOTIDE SEQUENCE</scope>
</reference>
<accession>A0A8J2SUN7</accession>